<comment type="subcellular location">
    <subcellularLocation>
        <location evidence="1">Cytoplasm</location>
    </subcellularLocation>
</comment>
<evidence type="ECO:0000313" key="12">
    <source>
        <dbReference type="EMBL" id="QEA38389.1"/>
    </source>
</evidence>
<dbReference type="KEGG" id="paur:FGL86_04395"/>
<dbReference type="GO" id="GO:0032153">
    <property type="term" value="C:cell division site"/>
    <property type="evidence" value="ECO:0007669"/>
    <property type="project" value="TreeGrafter"/>
</dbReference>
<keyword evidence="13" id="KW-1185">Reference proteome</keyword>
<dbReference type="GO" id="GO:0000921">
    <property type="term" value="P:septin ring assembly"/>
    <property type="evidence" value="ECO:0007669"/>
    <property type="project" value="TreeGrafter"/>
</dbReference>
<name>A0A5B8SMR1_9GAMM</name>
<evidence type="ECO:0000256" key="6">
    <source>
        <dbReference type="ARBA" id="ARBA00023054"/>
    </source>
</evidence>
<evidence type="ECO:0000256" key="2">
    <source>
        <dbReference type="ARBA" id="ARBA00010074"/>
    </source>
</evidence>
<keyword evidence="4" id="KW-0963">Cytoplasm</keyword>
<dbReference type="SUPFAM" id="SSF102829">
    <property type="entry name" value="Cell division protein ZapA-like"/>
    <property type="match status" value="1"/>
</dbReference>
<dbReference type="InterPro" id="IPR036192">
    <property type="entry name" value="Cell_div_ZapA-like_sf"/>
</dbReference>
<dbReference type="InterPro" id="IPR042233">
    <property type="entry name" value="Cell_div_ZapA_N"/>
</dbReference>
<dbReference type="PANTHER" id="PTHR34981:SF1">
    <property type="entry name" value="CELL DIVISION PROTEIN ZAPA"/>
    <property type="match status" value="1"/>
</dbReference>
<dbReference type="Pfam" id="PF05164">
    <property type="entry name" value="ZapA"/>
    <property type="match status" value="1"/>
</dbReference>
<evidence type="ECO:0000256" key="8">
    <source>
        <dbReference type="ARBA" id="ARBA00023306"/>
    </source>
</evidence>
<organism evidence="12 13">
    <name type="scientific">Pistricoccus aurantiacus</name>
    <dbReference type="NCBI Taxonomy" id="1883414"/>
    <lineage>
        <taxon>Bacteria</taxon>
        <taxon>Pseudomonadati</taxon>
        <taxon>Pseudomonadota</taxon>
        <taxon>Gammaproteobacteria</taxon>
        <taxon>Oceanospirillales</taxon>
        <taxon>Halomonadaceae</taxon>
        <taxon>Pistricoccus</taxon>
    </lineage>
</organism>
<dbReference type="GO" id="GO:0000917">
    <property type="term" value="P:division septum assembly"/>
    <property type="evidence" value="ECO:0007669"/>
    <property type="project" value="UniProtKB-KW"/>
</dbReference>
<protein>
    <recommendedName>
        <fullName evidence="3">Cell division protein ZapA</fullName>
    </recommendedName>
    <alternativeName>
        <fullName evidence="11">Z ring-associated protein ZapA</fullName>
    </alternativeName>
</protein>
<evidence type="ECO:0000313" key="13">
    <source>
        <dbReference type="Proteomes" id="UP000321272"/>
    </source>
</evidence>
<proteinExistence type="inferred from homology"/>
<keyword evidence="6" id="KW-0175">Coiled coil</keyword>
<evidence type="ECO:0000256" key="9">
    <source>
        <dbReference type="ARBA" id="ARBA00024910"/>
    </source>
</evidence>
<gene>
    <name evidence="12" type="ORF">FGL86_04395</name>
</gene>
<evidence type="ECO:0000256" key="5">
    <source>
        <dbReference type="ARBA" id="ARBA00022618"/>
    </source>
</evidence>
<reference evidence="12 13" key="1">
    <citation type="submission" date="2019-06" db="EMBL/GenBank/DDBJ databases">
        <title>Genome analyses of bacteria isolated from kimchi.</title>
        <authorList>
            <person name="Lee S."/>
            <person name="Ahn S."/>
            <person name="Roh S."/>
        </authorList>
    </citation>
    <scope>NUCLEOTIDE SEQUENCE [LARGE SCALE GENOMIC DNA]</scope>
    <source>
        <strain evidence="12 13">CBA4606</strain>
    </source>
</reference>
<keyword evidence="5 12" id="KW-0132">Cell division</keyword>
<dbReference type="PANTHER" id="PTHR34981">
    <property type="entry name" value="CELL DIVISION PROTEIN ZAPA"/>
    <property type="match status" value="1"/>
</dbReference>
<dbReference type="Gene3D" id="1.20.5.50">
    <property type="match status" value="1"/>
</dbReference>
<comment type="similarity">
    <text evidence="2">Belongs to the ZapA family. Type 1 subfamily.</text>
</comment>
<keyword evidence="8" id="KW-0131">Cell cycle</keyword>
<dbReference type="GO" id="GO:0043093">
    <property type="term" value="P:FtsZ-dependent cytokinesis"/>
    <property type="evidence" value="ECO:0007669"/>
    <property type="project" value="TreeGrafter"/>
</dbReference>
<dbReference type="GO" id="GO:0030428">
    <property type="term" value="C:cell septum"/>
    <property type="evidence" value="ECO:0007669"/>
    <property type="project" value="TreeGrafter"/>
</dbReference>
<evidence type="ECO:0000256" key="1">
    <source>
        <dbReference type="ARBA" id="ARBA00004496"/>
    </source>
</evidence>
<comment type="function">
    <text evidence="9">Activator of cell division through the inhibition of FtsZ GTPase activity, therefore promoting FtsZ assembly into bundles of protofilaments necessary for the formation of the division Z ring. It is recruited early at mid-cell but it is not essential for cell division.</text>
</comment>
<sequence>MTDDPRPTTEISLLGRNYVIACPSEERVQLERAALYLDRSMRSIHAQGKILGTEKIAVMAALNITHELVKLLEERKSDEESLGRLNARLEDALVNAPQR</sequence>
<accession>A0A5B8SMR1</accession>
<dbReference type="Proteomes" id="UP000321272">
    <property type="component" value="Chromosome"/>
</dbReference>
<dbReference type="EMBL" id="CP042382">
    <property type="protein sequence ID" value="QEA38389.1"/>
    <property type="molecule type" value="Genomic_DNA"/>
</dbReference>
<dbReference type="OrthoDB" id="5772359at2"/>
<dbReference type="AlphaFoldDB" id="A0A5B8SMR1"/>
<evidence type="ECO:0000256" key="7">
    <source>
        <dbReference type="ARBA" id="ARBA00023210"/>
    </source>
</evidence>
<dbReference type="GO" id="GO:0005829">
    <property type="term" value="C:cytosol"/>
    <property type="evidence" value="ECO:0007669"/>
    <property type="project" value="TreeGrafter"/>
</dbReference>
<evidence type="ECO:0000256" key="3">
    <source>
        <dbReference type="ARBA" id="ARBA00015195"/>
    </source>
</evidence>
<comment type="subunit">
    <text evidence="10">Homodimer. Interacts with FtsZ.</text>
</comment>
<dbReference type="InterPro" id="IPR007838">
    <property type="entry name" value="Cell_div_ZapA-like"/>
</dbReference>
<dbReference type="RefSeq" id="WP_147183455.1">
    <property type="nucleotide sequence ID" value="NZ_CP042382.1"/>
</dbReference>
<evidence type="ECO:0000256" key="4">
    <source>
        <dbReference type="ARBA" id="ARBA00022490"/>
    </source>
</evidence>
<keyword evidence="7" id="KW-0717">Septation</keyword>
<dbReference type="Gene3D" id="3.30.160.880">
    <property type="entry name" value="Cell division protein ZapA protomer, N-terminal domain"/>
    <property type="match status" value="1"/>
</dbReference>
<evidence type="ECO:0000256" key="10">
    <source>
        <dbReference type="ARBA" id="ARBA00026068"/>
    </source>
</evidence>
<evidence type="ECO:0000256" key="11">
    <source>
        <dbReference type="ARBA" id="ARBA00033158"/>
    </source>
</evidence>